<dbReference type="PANTHER" id="PTHR15002:SF0">
    <property type="entry name" value="RIBOSOMAL BIOGENESIS PROTEIN LAS1L"/>
    <property type="match status" value="1"/>
</dbReference>
<dbReference type="InterPro" id="IPR007174">
    <property type="entry name" value="Las1"/>
</dbReference>
<dbReference type="PANTHER" id="PTHR15002">
    <property type="entry name" value="RIBOSOMAL BIOGENESIS PROTEIN LAS1L"/>
    <property type="match status" value="1"/>
</dbReference>
<dbReference type="RefSeq" id="XP_022081634.1">
    <property type="nucleotide sequence ID" value="XM_022225942.1"/>
</dbReference>
<evidence type="ECO:0000313" key="1">
    <source>
        <dbReference type="Proteomes" id="UP000694845"/>
    </source>
</evidence>
<organism evidence="1 2">
    <name type="scientific">Acanthaster planci</name>
    <name type="common">Crown-of-thorns starfish</name>
    <dbReference type="NCBI Taxonomy" id="133434"/>
    <lineage>
        <taxon>Eukaryota</taxon>
        <taxon>Metazoa</taxon>
        <taxon>Echinodermata</taxon>
        <taxon>Eleutherozoa</taxon>
        <taxon>Asterozoa</taxon>
        <taxon>Asteroidea</taxon>
        <taxon>Valvatacea</taxon>
        <taxon>Valvatida</taxon>
        <taxon>Acanthasteridae</taxon>
        <taxon>Acanthaster</taxon>
    </lineage>
</organism>
<accession>A0A8B7XLE5</accession>
<gene>
    <name evidence="2" type="primary">LOC110974363</name>
</gene>
<dbReference type="Pfam" id="PF04031">
    <property type="entry name" value="Las1"/>
    <property type="match status" value="1"/>
</dbReference>
<dbReference type="GO" id="GO:0004519">
    <property type="term" value="F:endonuclease activity"/>
    <property type="evidence" value="ECO:0007669"/>
    <property type="project" value="InterPro"/>
</dbReference>
<dbReference type="AlphaFoldDB" id="A0A8B7XLE5"/>
<dbReference type="Proteomes" id="UP000694845">
    <property type="component" value="Unplaced"/>
</dbReference>
<proteinExistence type="predicted"/>
<dbReference type="GeneID" id="110974363"/>
<dbReference type="KEGG" id="aplc:110974363"/>
<name>A0A8B7XLE5_ACAPL</name>
<dbReference type="OrthoDB" id="10263222at2759"/>
<dbReference type="GO" id="GO:0000460">
    <property type="term" value="P:maturation of 5.8S rRNA"/>
    <property type="evidence" value="ECO:0007669"/>
    <property type="project" value="TreeGrafter"/>
</dbReference>
<keyword evidence="1" id="KW-1185">Reference proteome</keyword>
<dbReference type="GO" id="GO:0090730">
    <property type="term" value="C:Las1 complex"/>
    <property type="evidence" value="ECO:0007669"/>
    <property type="project" value="InterPro"/>
</dbReference>
<dbReference type="GO" id="GO:0000470">
    <property type="term" value="P:maturation of LSU-rRNA"/>
    <property type="evidence" value="ECO:0007669"/>
    <property type="project" value="TreeGrafter"/>
</dbReference>
<dbReference type="OMA" id="NYQLVAW"/>
<dbReference type="GO" id="GO:0030687">
    <property type="term" value="C:preribosome, large subunit precursor"/>
    <property type="evidence" value="ECO:0007669"/>
    <property type="project" value="TreeGrafter"/>
</dbReference>
<reference evidence="2" key="1">
    <citation type="submission" date="2025-08" db="UniProtKB">
        <authorList>
            <consortium name="RefSeq"/>
        </authorList>
    </citation>
    <scope>IDENTIFICATION</scope>
</reference>
<protein>
    <submittedName>
        <fullName evidence="2">Ribosomal biogenesis protein LAS1L-like</fullName>
    </submittedName>
</protein>
<evidence type="ECO:0000313" key="2">
    <source>
        <dbReference type="RefSeq" id="XP_022081634.1"/>
    </source>
</evidence>
<sequence length="566" mass="64212">MKYQTRVVGWKNKREFEDVYECLYDVSAERKHDGLGKINAWKCRLADKMSVAIECTATLVEATLMDENETEPSRLQLIYCMAVIRFVNLITGFLQTKAQSQPVVSLAKEIGLPEWLVELRHDATHKHLPPLATLRRAARTGLAWLRENFWEKQCRSEAQDSPIEEKDIVYPPNINGVEDDIKKLIIAYQQAQFQNVQSGCLGESDDVREILCNLEQCFADPEARYLLISLLLQDGYLVPTSEQLQALNLREGFAITRGIICIHRTVCQFWRPLLMLLHSLELTPLLLQSIIRELGKFRTTESQEATYLVGWAMQIIMACTIDKKSYRAYVGLFKDSLELPWSDLLDECFHQPNTFTLELLRYILPNMNSVMSKQAQANVRHLASTYCKALESQEPVSLTSNGGIDEVKGVYTAEDIPRSEGGHFPCKSQLSNEQLSFGDKMEVSESGSTSVPILKERDNFQPWSTSTAQVDWSKFPIGSLPGQPDDPNSLVLNFPQCSSTRGNSKLWSLPTSLQEEPSSAAATSTSFLKTAEAQMDRHLWTKSQLDIIKDRLHVFMKPFSDQNDQN</sequence>